<dbReference type="NCBIfam" id="TIGR02033">
    <property type="entry name" value="D-hydantoinase"/>
    <property type="match status" value="1"/>
</dbReference>
<organism evidence="7 8">
    <name type="scientific">Sulfuriferula multivorans</name>
    <dbReference type="NCBI Taxonomy" id="1559896"/>
    <lineage>
        <taxon>Bacteria</taxon>
        <taxon>Pseudomonadati</taxon>
        <taxon>Pseudomonadota</taxon>
        <taxon>Betaproteobacteria</taxon>
        <taxon>Nitrosomonadales</taxon>
        <taxon>Sulfuricellaceae</taxon>
        <taxon>Sulfuriferula</taxon>
    </lineage>
</organism>
<evidence type="ECO:0000256" key="5">
    <source>
        <dbReference type="PIRSR" id="PIRSR611778-50"/>
    </source>
</evidence>
<dbReference type="GO" id="GO:0005829">
    <property type="term" value="C:cytosol"/>
    <property type="evidence" value="ECO:0007669"/>
    <property type="project" value="TreeGrafter"/>
</dbReference>
<keyword evidence="4" id="KW-0378">Hydrolase</keyword>
<dbReference type="SUPFAM" id="SSF51338">
    <property type="entry name" value="Composite domain of metallo-dependent hydrolases"/>
    <property type="match status" value="2"/>
</dbReference>
<dbReference type="InterPro" id="IPR011778">
    <property type="entry name" value="Hydantoinase/dihydroPyrase"/>
</dbReference>
<dbReference type="Proteomes" id="UP000286806">
    <property type="component" value="Unassembled WGS sequence"/>
</dbReference>
<gene>
    <name evidence="7" type="ORF">SFMTTN_2360</name>
</gene>
<dbReference type="SUPFAM" id="SSF51556">
    <property type="entry name" value="Metallo-dependent hydrolases"/>
    <property type="match status" value="1"/>
</dbReference>
<feature type="modified residue" description="N6-carboxylysine" evidence="5">
    <location>
        <position position="175"/>
    </location>
</feature>
<comment type="cofactor">
    <cofactor evidence="1">
        <name>Zn(2+)</name>
        <dbReference type="ChEBI" id="CHEBI:29105"/>
    </cofactor>
</comment>
<dbReference type="PANTHER" id="PTHR11647">
    <property type="entry name" value="HYDRANTOINASE/DIHYDROPYRIMIDINASE FAMILY MEMBER"/>
    <property type="match status" value="1"/>
</dbReference>
<name>A0A401JFY0_9PROT</name>
<evidence type="ECO:0000256" key="2">
    <source>
        <dbReference type="ARBA" id="ARBA00008829"/>
    </source>
</evidence>
<dbReference type="Pfam" id="PF01979">
    <property type="entry name" value="Amidohydro_1"/>
    <property type="match status" value="1"/>
</dbReference>
<accession>A0A401JFY0</accession>
<dbReference type="InterPro" id="IPR050378">
    <property type="entry name" value="Metallo-dep_Hydrolases_sf"/>
</dbReference>
<evidence type="ECO:0000256" key="4">
    <source>
        <dbReference type="ARBA" id="ARBA00022801"/>
    </source>
</evidence>
<comment type="similarity">
    <text evidence="2">Belongs to the metallo-dependent hydrolases superfamily. Hydantoinase/dihydropyrimidinase family.</text>
</comment>
<dbReference type="GO" id="GO:0016812">
    <property type="term" value="F:hydrolase activity, acting on carbon-nitrogen (but not peptide) bonds, in cyclic amides"/>
    <property type="evidence" value="ECO:0007669"/>
    <property type="project" value="TreeGrafter"/>
</dbReference>
<dbReference type="InterPro" id="IPR011059">
    <property type="entry name" value="Metal-dep_hydrolase_composite"/>
</dbReference>
<dbReference type="AlphaFoldDB" id="A0A401JFY0"/>
<evidence type="ECO:0000313" key="7">
    <source>
        <dbReference type="EMBL" id="GBL46545.1"/>
    </source>
</evidence>
<dbReference type="Gene3D" id="2.30.40.10">
    <property type="entry name" value="Urease, subunit C, domain 1"/>
    <property type="match status" value="1"/>
</dbReference>
<dbReference type="EMBL" id="BGOW01000020">
    <property type="protein sequence ID" value="GBL46545.1"/>
    <property type="molecule type" value="Genomic_DNA"/>
</dbReference>
<comment type="PTM">
    <text evidence="5">Carbamylation allows a single lysine to coordinate two divalent metal cations.</text>
</comment>
<keyword evidence="8" id="KW-1185">Reference proteome</keyword>
<feature type="domain" description="Amidohydrolase-related" evidence="6">
    <location>
        <begin position="75"/>
        <end position="462"/>
    </location>
</feature>
<dbReference type="FunFam" id="3.20.20.140:FF:000076">
    <property type="entry name" value="Dihydropyrimidinase like 2"/>
    <property type="match status" value="1"/>
</dbReference>
<dbReference type="InterPro" id="IPR032466">
    <property type="entry name" value="Metal_Hydrolase"/>
</dbReference>
<evidence type="ECO:0000259" key="6">
    <source>
        <dbReference type="Pfam" id="PF01979"/>
    </source>
</evidence>
<dbReference type="InterPro" id="IPR006680">
    <property type="entry name" value="Amidohydro-rel"/>
</dbReference>
<dbReference type="CDD" id="cd01314">
    <property type="entry name" value="D-HYD"/>
    <property type="match status" value="1"/>
</dbReference>
<proteinExistence type="inferred from homology"/>
<protein>
    <submittedName>
        <fullName evidence="7">Dihydropyrimidinase</fullName>
    </submittedName>
</protein>
<reference evidence="7 8" key="1">
    <citation type="journal article" date="2019" name="Front. Microbiol.">
        <title>Genomes of Neutrophilic Sulfur-Oxidizing Chemolithoautotrophs Representing 9 Proteobacterial Species From 8 Genera.</title>
        <authorList>
            <person name="Watanabe T."/>
            <person name="Kojima H."/>
            <person name="Umezawa K."/>
            <person name="Hori C."/>
            <person name="Takasuka T.E."/>
            <person name="Kato Y."/>
            <person name="Fukui M."/>
        </authorList>
    </citation>
    <scope>NUCLEOTIDE SEQUENCE [LARGE SCALE GENOMIC DNA]</scope>
    <source>
        <strain evidence="7 8">TTN</strain>
    </source>
</reference>
<dbReference type="PANTHER" id="PTHR11647:SF1">
    <property type="entry name" value="COLLAPSIN RESPONSE MEDIATOR PROTEIN"/>
    <property type="match status" value="1"/>
</dbReference>
<comment type="caution">
    <text evidence="7">The sequence shown here is derived from an EMBL/GenBank/DDBJ whole genome shotgun (WGS) entry which is preliminary data.</text>
</comment>
<sequence length="485" mass="53228">MPSRQLNLLGQPSALVKSNLYFRKEKMKTIIRNPTIVTASDTFIADVLIDNETISAVGVELDVRDATIVDGEGKYLLPGGIDVHTHLDMPFGGTKTCDDFYTGHVAAAFGGTTTHIDFAIQPKGGGLKDALNIWHEKARDKAVIDYGFHVIVTELNDQVLAEIAELPAQGVTSIKMFMAYKGILQVDDDTLFKAFEMCRDVGVLPMVHAENGCAIDVLVKHELAKGHSDPIYHALSRPAKLEGEATGRAIALAEVAGSPLFIVHMTCEESLGQLRAAQDRGAKIYGESCTHYMFFTLHDLDRPDFEGAKWVCSPPFREKKDQEAIWKALRNGTLSVVSTDHCAFKFDGQKSLGRDDFSKIPNGVPGIEERMMVMHQGGVNDNRFSLNQLVALTATNPARLFGLEGRKGSIAAGYDADLVLWDFKAHATLSKENLHSAVDYTLYEGHVVKGVPQKVWVRGELVVDGETFLGQPGNGKFQPRKVFEV</sequence>
<dbReference type="Gene3D" id="3.20.20.140">
    <property type="entry name" value="Metal-dependent hydrolases"/>
    <property type="match status" value="1"/>
</dbReference>
<evidence type="ECO:0000256" key="1">
    <source>
        <dbReference type="ARBA" id="ARBA00001947"/>
    </source>
</evidence>
<evidence type="ECO:0000313" key="8">
    <source>
        <dbReference type="Proteomes" id="UP000286806"/>
    </source>
</evidence>
<dbReference type="GO" id="GO:0046872">
    <property type="term" value="F:metal ion binding"/>
    <property type="evidence" value="ECO:0007669"/>
    <property type="project" value="UniProtKB-KW"/>
</dbReference>
<evidence type="ECO:0000256" key="3">
    <source>
        <dbReference type="ARBA" id="ARBA00022723"/>
    </source>
</evidence>
<keyword evidence="3" id="KW-0479">Metal-binding</keyword>